<dbReference type="OrthoDB" id="10382502at2759"/>
<evidence type="ECO:0000313" key="2">
    <source>
        <dbReference type="EMBL" id="PPJ55394.1"/>
    </source>
</evidence>
<feature type="compositionally biased region" description="Polar residues" evidence="1">
    <location>
        <begin position="10"/>
        <end position="21"/>
    </location>
</feature>
<protein>
    <submittedName>
        <fullName evidence="2">Uncharacterized protein</fullName>
    </submittedName>
</protein>
<dbReference type="Proteomes" id="UP000237631">
    <property type="component" value="Unassembled WGS sequence"/>
</dbReference>
<accession>A0A2S6C6P5</accession>
<organism evidence="2 3">
    <name type="scientific">Cercospora berteroae</name>
    <dbReference type="NCBI Taxonomy" id="357750"/>
    <lineage>
        <taxon>Eukaryota</taxon>
        <taxon>Fungi</taxon>
        <taxon>Dikarya</taxon>
        <taxon>Ascomycota</taxon>
        <taxon>Pezizomycotina</taxon>
        <taxon>Dothideomycetes</taxon>
        <taxon>Dothideomycetidae</taxon>
        <taxon>Mycosphaerellales</taxon>
        <taxon>Mycosphaerellaceae</taxon>
        <taxon>Cercospora</taxon>
    </lineage>
</organism>
<feature type="region of interest" description="Disordered" evidence="1">
    <location>
        <begin position="31"/>
        <end position="50"/>
    </location>
</feature>
<evidence type="ECO:0000313" key="3">
    <source>
        <dbReference type="Proteomes" id="UP000237631"/>
    </source>
</evidence>
<name>A0A2S6C6P5_9PEZI</name>
<sequence length="181" mass="20345">MSDTAVGDTAMSNADSGSDTALNDAAMSDANSESLPANYPTAASDADSMRGVPFRPTVPGFKDGFDWEDLMHYQREYIRDELAAAPYCDKPFSAEMSEWPDDLEEMADWVLLAVQFQIASNEPPGPNAKADCTEKAFVHSKRRAFLKFFIPTLDDDYERESVNSFLNYLLRDDYNYYTAIR</sequence>
<feature type="region of interest" description="Disordered" evidence="1">
    <location>
        <begin position="1"/>
        <end position="24"/>
    </location>
</feature>
<keyword evidence="3" id="KW-1185">Reference proteome</keyword>
<comment type="caution">
    <text evidence="2">The sequence shown here is derived from an EMBL/GenBank/DDBJ whole genome shotgun (WGS) entry which is preliminary data.</text>
</comment>
<proteinExistence type="predicted"/>
<reference evidence="3" key="1">
    <citation type="journal article" date="2017" name="bioRxiv">
        <title>Conservation of a gene cluster reveals novel cercosporin biosynthetic mechanisms and extends production to the genus Colletotrichum.</title>
        <authorList>
            <person name="de Jonge R."/>
            <person name="Ebert M.K."/>
            <person name="Huitt-Roehl C.R."/>
            <person name="Pal P."/>
            <person name="Suttle J.C."/>
            <person name="Spanner R.E."/>
            <person name="Neubauer J.D."/>
            <person name="Jurick W.M.II."/>
            <person name="Stott K.A."/>
            <person name="Secor G.A."/>
            <person name="Thomma B.P.H.J."/>
            <person name="Van de Peer Y."/>
            <person name="Townsend C.A."/>
            <person name="Bolton M.D."/>
        </authorList>
    </citation>
    <scope>NUCLEOTIDE SEQUENCE [LARGE SCALE GENOMIC DNA]</scope>
    <source>
        <strain evidence="3">CBS538.71</strain>
    </source>
</reference>
<evidence type="ECO:0000256" key="1">
    <source>
        <dbReference type="SAM" id="MobiDB-lite"/>
    </source>
</evidence>
<dbReference type="EMBL" id="PNEN01000540">
    <property type="protein sequence ID" value="PPJ55394.1"/>
    <property type="molecule type" value="Genomic_DNA"/>
</dbReference>
<gene>
    <name evidence="2" type="ORF">CBER1_02714</name>
</gene>
<dbReference type="AlphaFoldDB" id="A0A2S6C6P5"/>